<organism evidence="1 2">
    <name type="scientific">Hyalomma asiaticum</name>
    <name type="common">Tick</name>
    <dbReference type="NCBI Taxonomy" id="266040"/>
    <lineage>
        <taxon>Eukaryota</taxon>
        <taxon>Metazoa</taxon>
        <taxon>Ecdysozoa</taxon>
        <taxon>Arthropoda</taxon>
        <taxon>Chelicerata</taxon>
        <taxon>Arachnida</taxon>
        <taxon>Acari</taxon>
        <taxon>Parasitiformes</taxon>
        <taxon>Ixodida</taxon>
        <taxon>Ixodoidea</taxon>
        <taxon>Ixodidae</taxon>
        <taxon>Hyalomminae</taxon>
        <taxon>Hyalomma</taxon>
    </lineage>
</organism>
<gene>
    <name evidence="1" type="ORF">HPB50_003739</name>
</gene>
<keyword evidence="2" id="KW-1185">Reference proteome</keyword>
<proteinExistence type="predicted"/>
<evidence type="ECO:0000313" key="1">
    <source>
        <dbReference type="EMBL" id="KAH6937732.1"/>
    </source>
</evidence>
<comment type="caution">
    <text evidence="1">The sequence shown here is derived from an EMBL/GenBank/DDBJ whole genome shotgun (WGS) entry which is preliminary data.</text>
</comment>
<name>A0ACB7SX68_HYAAI</name>
<accession>A0ACB7SX68</accession>
<dbReference type="Proteomes" id="UP000821845">
    <property type="component" value="Chromosome 2"/>
</dbReference>
<sequence length="695" mass="77048">MRTAHVHDRARAVVVGRIPAEAAAAQEEAEVEYRGPTAVSEGSELRVECLLPAHRFASWRKDRAGAPPLVPDQWNRFHIEHGPRDPRTGRVSSILTVLGAQGNHTGFYYCTSFSPLYHSVMVLPRGTHTPTCMFCAFRIERYFQEGTGRVNAGACYRLEEGKRLVLDCDGLSKRSDRFPFAWMKNNRRFLPSSSGDVRLEQTRLIIEKARREDAGVYMCSDMMSTGYGQSTTGRSIQAFSGAALRQLPQQQTDLEELVTETPIDLVPLSPRLVVRDGSTMRLHCKATAVPRPEVSWWKDGEPLLGGGRVRLMHGPPPDNLPLAQLEISFMEPEDEAEYACRVSHPACELTATTSTRVFVRRASETSQSSGTAEPPMATTVVRERGKFAITCKVPMTHVPLWLKDGVPVAQSQGYHLQQDYSSNNGSVGHIFMRLSVERAHLSHAGHYKCSSFSPHAHRIVVVAVNAIQTNEDIPGKGIILDPRSHTLALQCNYTEDLSLEVAWYKDGAPLPKDDKKYSINSDSNTLVVNDPGYSDTGNYTCAFGSENATIVVQTNVSIEVTEGSKNQVEGDPLTLSCKAFGVPIPVITWFKDDEPLNISDPRVTLEPLNNVSDAKLVIQDLNFDDRAQYTCVASNGISNETMTVLVRVKDKLAALWPFLGICVEVAVLCAIIFIYEKKRVKPDFEESDNDQNPEK</sequence>
<protein>
    <submittedName>
        <fullName evidence="1">Uncharacterized protein</fullName>
    </submittedName>
</protein>
<evidence type="ECO:0000313" key="2">
    <source>
        <dbReference type="Proteomes" id="UP000821845"/>
    </source>
</evidence>
<reference evidence="1" key="1">
    <citation type="submission" date="2020-05" db="EMBL/GenBank/DDBJ databases">
        <title>Large-scale comparative analyses of tick genomes elucidate their genetic diversity and vector capacities.</title>
        <authorList>
            <person name="Jia N."/>
            <person name="Wang J."/>
            <person name="Shi W."/>
            <person name="Du L."/>
            <person name="Sun Y."/>
            <person name="Zhan W."/>
            <person name="Jiang J."/>
            <person name="Wang Q."/>
            <person name="Zhang B."/>
            <person name="Ji P."/>
            <person name="Sakyi L.B."/>
            <person name="Cui X."/>
            <person name="Yuan T."/>
            <person name="Jiang B."/>
            <person name="Yang W."/>
            <person name="Lam T.T.-Y."/>
            <person name="Chang Q."/>
            <person name="Ding S."/>
            <person name="Wang X."/>
            <person name="Zhu J."/>
            <person name="Ruan X."/>
            <person name="Zhao L."/>
            <person name="Wei J."/>
            <person name="Que T."/>
            <person name="Du C."/>
            <person name="Cheng J."/>
            <person name="Dai P."/>
            <person name="Han X."/>
            <person name="Huang E."/>
            <person name="Gao Y."/>
            <person name="Liu J."/>
            <person name="Shao H."/>
            <person name="Ye R."/>
            <person name="Li L."/>
            <person name="Wei W."/>
            <person name="Wang X."/>
            <person name="Wang C."/>
            <person name="Yang T."/>
            <person name="Huo Q."/>
            <person name="Li W."/>
            <person name="Guo W."/>
            <person name="Chen H."/>
            <person name="Zhou L."/>
            <person name="Ni X."/>
            <person name="Tian J."/>
            <person name="Zhou Y."/>
            <person name="Sheng Y."/>
            <person name="Liu T."/>
            <person name="Pan Y."/>
            <person name="Xia L."/>
            <person name="Li J."/>
            <person name="Zhao F."/>
            <person name="Cao W."/>
        </authorList>
    </citation>
    <scope>NUCLEOTIDE SEQUENCE</scope>
    <source>
        <strain evidence="1">Hyas-2018</strain>
    </source>
</reference>
<dbReference type="EMBL" id="CM023482">
    <property type="protein sequence ID" value="KAH6937732.1"/>
    <property type="molecule type" value="Genomic_DNA"/>
</dbReference>